<accession>I0BCB4</accession>
<dbReference type="EC" id="6.3.5.-" evidence="11"/>
<evidence type="ECO:0000256" key="4">
    <source>
        <dbReference type="ARBA" id="ARBA00022598"/>
    </source>
</evidence>
<sequence length="483" mass="53623">MTAATDKKYETVIGLEVHVELHTQSKIFCGCSTAFGAPANTHTCPVCLGHPGVLPVLNKQAVEYAMKAAMALNCQVATESKFDRKNYFYPDSPKAYQISQYDKPVGEHGWIDIEVHGETKRIGITRVHLEEDAGKLTHVDGGYASLVDFNRVGTPLIEIVSEPDLRSPEEARAYLEKIRAIMQYCDVSDVKMEEGSLRCDANISLRPYGQEKFGTKAELKNMNSFRGVQRGLEYEEWRQADVLENGGEVVQETRRWDEAQGKTLSMRGKEQAHDYRYFPDPDLVALHISDEWKDRVRASIPELPDARKKRYVGEYNLPSYDAEVITSQMKLADFFEESLKYTQDAKAVSNWIMGELLGYLNANGLELEDVKITGKGLGEMIGLIEKGTISSKIAKTVFKAMLESGKDPQVIVEEQGLVQISDEGAIAAIVDTIIANNPQSVADYKAGKEKAVGFLVGQAMKETKGKANPGMLNKLILEKLNGA</sequence>
<dbReference type="Pfam" id="PF02637">
    <property type="entry name" value="GatB_Yqey"/>
    <property type="match status" value="1"/>
</dbReference>
<dbReference type="HOGENOM" id="CLU_019240_0_0_9"/>
<dbReference type="Pfam" id="PF02934">
    <property type="entry name" value="GatB_N"/>
    <property type="match status" value="1"/>
</dbReference>
<evidence type="ECO:0000256" key="3">
    <source>
        <dbReference type="ARBA" id="ARBA00016923"/>
    </source>
</evidence>
<dbReference type="InterPro" id="IPR004413">
    <property type="entry name" value="GatB"/>
</dbReference>
<dbReference type="PATRIC" id="fig|997761.3.peg.926"/>
<evidence type="ECO:0000256" key="7">
    <source>
        <dbReference type="ARBA" id="ARBA00022917"/>
    </source>
</evidence>
<comment type="function">
    <text evidence="8 11">Allows the formation of correctly charged Asn-tRNA(Asn) or Gln-tRNA(Gln) through the transamidation of misacylated Asp-tRNA(Asn) or Glu-tRNA(Gln) in organisms which lack either or both of asparaginyl-tRNA or glutaminyl-tRNA synthetases. The reaction takes place in the presence of glutamine and ATP through an activated phospho-Asp-tRNA(Asn) or phospho-Glu-tRNA(Gln).</text>
</comment>
<dbReference type="SUPFAM" id="SSF89095">
    <property type="entry name" value="GatB/YqeY motif"/>
    <property type="match status" value="1"/>
</dbReference>
<name>I0BCB4_9BACL</name>
<dbReference type="GO" id="GO:0050566">
    <property type="term" value="F:asparaginyl-tRNA synthase (glutamine-hydrolyzing) activity"/>
    <property type="evidence" value="ECO:0007669"/>
    <property type="project" value="RHEA"/>
</dbReference>
<evidence type="ECO:0000313" key="14">
    <source>
        <dbReference type="Proteomes" id="UP000007392"/>
    </source>
</evidence>
<dbReference type="NCBIfam" id="NF004011">
    <property type="entry name" value="PRK05477.1-1"/>
    <property type="match status" value="1"/>
</dbReference>
<keyword evidence="13" id="KW-0808">Transferase</keyword>
<feature type="domain" description="Asn/Gln amidotransferase" evidence="12">
    <location>
        <begin position="333"/>
        <end position="480"/>
    </location>
</feature>
<dbReference type="Gene3D" id="1.10.10.410">
    <property type="match status" value="1"/>
</dbReference>
<reference evidence="13 14" key="1">
    <citation type="submission" date="2013-06" db="EMBL/GenBank/DDBJ databases">
        <title>Complete genome sequence of Paenibacillus mucilaginosus K02.</title>
        <authorList>
            <person name="Xiao B."/>
            <person name="Sun L."/>
            <person name="Xiao L."/>
            <person name="Lian B."/>
        </authorList>
    </citation>
    <scope>NUCLEOTIDE SEQUENCE [LARGE SCALE GENOMIC DNA]</scope>
    <source>
        <strain evidence="13 14">K02</strain>
    </source>
</reference>
<dbReference type="SMART" id="SM00845">
    <property type="entry name" value="GatB_Yqey"/>
    <property type="match status" value="1"/>
</dbReference>
<dbReference type="KEGG" id="pmw:B2K_04630"/>
<dbReference type="AlphaFoldDB" id="I0BCB4"/>
<keyword evidence="7 11" id="KW-0648">Protein biosynthesis</keyword>
<dbReference type="GO" id="GO:0005524">
    <property type="term" value="F:ATP binding"/>
    <property type="evidence" value="ECO:0007669"/>
    <property type="project" value="UniProtKB-KW"/>
</dbReference>
<dbReference type="NCBIfam" id="NF004015">
    <property type="entry name" value="PRK05477.1-5"/>
    <property type="match status" value="1"/>
</dbReference>
<dbReference type="InterPro" id="IPR023168">
    <property type="entry name" value="GatB_Yqey_C_2"/>
</dbReference>
<evidence type="ECO:0000256" key="11">
    <source>
        <dbReference type="HAMAP-Rule" id="MF_00121"/>
    </source>
</evidence>
<dbReference type="NCBIfam" id="TIGR00133">
    <property type="entry name" value="gatB"/>
    <property type="match status" value="1"/>
</dbReference>
<dbReference type="RefSeq" id="WP_014649478.1">
    <property type="nucleotide sequence ID" value="NC_017672.3"/>
</dbReference>
<evidence type="ECO:0000256" key="10">
    <source>
        <dbReference type="ARBA" id="ARBA00047913"/>
    </source>
</evidence>
<dbReference type="EMBL" id="CP003422">
    <property type="protein sequence ID" value="AFH60011.1"/>
    <property type="molecule type" value="Genomic_DNA"/>
</dbReference>
<organism evidence="13 14">
    <name type="scientific">Paenibacillus mucilaginosus K02</name>
    <dbReference type="NCBI Taxonomy" id="997761"/>
    <lineage>
        <taxon>Bacteria</taxon>
        <taxon>Bacillati</taxon>
        <taxon>Bacillota</taxon>
        <taxon>Bacilli</taxon>
        <taxon>Bacillales</taxon>
        <taxon>Paenibacillaceae</taxon>
        <taxon>Paenibacillus</taxon>
    </lineage>
</organism>
<dbReference type="InterPro" id="IPR014746">
    <property type="entry name" value="Gln_synth/guanido_kin_cat_dom"/>
</dbReference>
<dbReference type="Gene3D" id="1.10.150.380">
    <property type="entry name" value="GatB domain, N-terminal subdomain"/>
    <property type="match status" value="1"/>
</dbReference>
<dbReference type="HAMAP" id="MF_00121">
    <property type="entry name" value="GatB"/>
    <property type="match status" value="1"/>
</dbReference>
<gene>
    <name evidence="11" type="primary">gatB</name>
    <name evidence="13" type="ORF">B2K_04630</name>
</gene>
<keyword evidence="5 11" id="KW-0547">Nucleotide-binding</keyword>
<dbReference type="OrthoDB" id="9804078at2"/>
<keyword evidence="6 11" id="KW-0067">ATP-binding</keyword>
<evidence type="ECO:0000259" key="12">
    <source>
        <dbReference type="SMART" id="SM00845"/>
    </source>
</evidence>
<dbReference type="InterPro" id="IPR042114">
    <property type="entry name" value="GatB_C_1"/>
</dbReference>
<evidence type="ECO:0000256" key="9">
    <source>
        <dbReference type="ARBA" id="ARBA00047380"/>
    </source>
</evidence>
<proteinExistence type="inferred from homology"/>
<dbReference type="GO" id="GO:0070681">
    <property type="term" value="P:glutaminyl-tRNAGln biosynthesis via transamidation"/>
    <property type="evidence" value="ECO:0007669"/>
    <property type="project" value="TreeGrafter"/>
</dbReference>
<comment type="catalytic activity">
    <reaction evidence="10 11">
        <text>L-glutamyl-tRNA(Gln) + L-glutamine + ATP + H2O = L-glutaminyl-tRNA(Gln) + L-glutamate + ADP + phosphate + H(+)</text>
        <dbReference type="Rhea" id="RHEA:17521"/>
        <dbReference type="Rhea" id="RHEA-COMP:9681"/>
        <dbReference type="Rhea" id="RHEA-COMP:9684"/>
        <dbReference type="ChEBI" id="CHEBI:15377"/>
        <dbReference type="ChEBI" id="CHEBI:15378"/>
        <dbReference type="ChEBI" id="CHEBI:29985"/>
        <dbReference type="ChEBI" id="CHEBI:30616"/>
        <dbReference type="ChEBI" id="CHEBI:43474"/>
        <dbReference type="ChEBI" id="CHEBI:58359"/>
        <dbReference type="ChEBI" id="CHEBI:78520"/>
        <dbReference type="ChEBI" id="CHEBI:78521"/>
        <dbReference type="ChEBI" id="CHEBI:456216"/>
    </reaction>
</comment>
<dbReference type="InterPro" id="IPR006075">
    <property type="entry name" value="Asn/Gln-tRNA_Trfase_suB/E_cat"/>
</dbReference>
<dbReference type="NCBIfam" id="NF004012">
    <property type="entry name" value="PRK05477.1-2"/>
    <property type="match status" value="1"/>
</dbReference>
<dbReference type="SUPFAM" id="SSF55931">
    <property type="entry name" value="Glutamine synthetase/guanido kinase"/>
    <property type="match status" value="1"/>
</dbReference>
<evidence type="ECO:0000256" key="2">
    <source>
        <dbReference type="ARBA" id="ARBA00011123"/>
    </source>
</evidence>
<comment type="similarity">
    <text evidence="1 11">Belongs to the GatB/GatE family. GatB subfamily.</text>
</comment>
<dbReference type="PROSITE" id="PS01234">
    <property type="entry name" value="GATB"/>
    <property type="match status" value="1"/>
</dbReference>
<dbReference type="InterPro" id="IPR018027">
    <property type="entry name" value="Asn/Gln_amidotransferase"/>
</dbReference>
<comment type="subunit">
    <text evidence="2 11">Heterotrimer of A, B and C subunits.</text>
</comment>
<dbReference type="GO" id="GO:0016740">
    <property type="term" value="F:transferase activity"/>
    <property type="evidence" value="ECO:0007669"/>
    <property type="project" value="UniProtKB-KW"/>
</dbReference>
<evidence type="ECO:0000256" key="6">
    <source>
        <dbReference type="ARBA" id="ARBA00022840"/>
    </source>
</evidence>
<dbReference type="Proteomes" id="UP000007392">
    <property type="component" value="Chromosome"/>
</dbReference>
<protein>
    <recommendedName>
        <fullName evidence="3 11">Aspartyl/glutamyl-tRNA(Asn/Gln) amidotransferase subunit B</fullName>
        <shortName evidence="11">Asp/Glu-ADT subunit B</shortName>
        <ecNumber evidence="11">6.3.5.-</ecNumber>
    </recommendedName>
</protein>
<comment type="catalytic activity">
    <reaction evidence="9 11">
        <text>L-aspartyl-tRNA(Asn) + L-glutamine + ATP + H2O = L-asparaginyl-tRNA(Asn) + L-glutamate + ADP + phosphate + 2 H(+)</text>
        <dbReference type="Rhea" id="RHEA:14513"/>
        <dbReference type="Rhea" id="RHEA-COMP:9674"/>
        <dbReference type="Rhea" id="RHEA-COMP:9677"/>
        <dbReference type="ChEBI" id="CHEBI:15377"/>
        <dbReference type="ChEBI" id="CHEBI:15378"/>
        <dbReference type="ChEBI" id="CHEBI:29985"/>
        <dbReference type="ChEBI" id="CHEBI:30616"/>
        <dbReference type="ChEBI" id="CHEBI:43474"/>
        <dbReference type="ChEBI" id="CHEBI:58359"/>
        <dbReference type="ChEBI" id="CHEBI:78515"/>
        <dbReference type="ChEBI" id="CHEBI:78516"/>
        <dbReference type="ChEBI" id="CHEBI:456216"/>
    </reaction>
</comment>
<dbReference type="PANTHER" id="PTHR11659:SF0">
    <property type="entry name" value="GLUTAMYL-TRNA(GLN) AMIDOTRANSFERASE SUBUNIT B, MITOCHONDRIAL"/>
    <property type="match status" value="1"/>
</dbReference>
<keyword evidence="4 11" id="KW-0436">Ligase</keyword>
<dbReference type="InterPro" id="IPR017959">
    <property type="entry name" value="Asn/Gln-tRNA_amidoTrfase_suB/E"/>
</dbReference>
<dbReference type="NCBIfam" id="NF004014">
    <property type="entry name" value="PRK05477.1-4"/>
    <property type="match status" value="1"/>
</dbReference>
<dbReference type="InterPro" id="IPR017958">
    <property type="entry name" value="Gln-tRNA_amidoTrfase_suB_CS"/>
</dbReference>
<evidence type="ECO:0000313" key="13">
    <source>
        <dbReference type="EMBL" id="AFH60011.1"/>
    </source>
</evidence>
<evidence type="ECO:0000256" key="5">
    <source>
        <dbReference type="ARBA" id="ARBA00022741"/>
    </source>
</evidence>
<evidence type="ECO:0000256" key="1">
    <source>
        <dbReference type="ARBA" id="ARBA00005306"/>
    </source>
</evidence>
<evidence type="ECO:0000256" key="8">
    <source>
        <dbReference type="ARBA" id="ARBA00024799"/>
    </source>
</evidence>
<dbReference type="PANTHER" id="PTHR11659">
    <property type="entry name" value="GLUTAMYL-TRNA GLN AMIDOTRANSFERASE SUBUNIT B MITOCHONDRIAL AND PROKARYOTIC PET112-RELATED"/>
    <property type="match status" value="1"/>
</dbReference>
<dbReference type="FunFam" id="1.10.10.410:FF:000001">
    <property type="entry name" value="Aspartyl/glutamyl-tRNA(Asn/Gln) amidotransferase subunit B"/>
    <property type="match status" value="1"/>
</dbReference>
<dbReference type="GO" id="GO:0006412">
    <property type="term" value="P:translation"/>
    <property type="evidence" value="ECO:0007669"/>
    <property type="project" value="UniProtKB-UniRule"/>
</dbReference>
<dbReference type="InterPro" id="IPR003789">
    <property type="entry name" value="Asn/Gln_tRNA_amidoTrase-B-like"/>
</dbReference>
<dbReference type="FunFam" id="1.10.150.380:FF:000001">
    <property type="entry name" value="Aspartyl/glutamyl-tRNA(Asn/Gln) amidotransferase subunit B"/>
    <property type="match status" value="1"/>
</dbReference>
<dbReference type="GO" id="GO:0050567">
    <property type="term" value="F:glutaminyl-tRNA synthase (glutamine-hydrolyzing) activity"/>
    <property type="evidence" value="ECO:0007669"/>
    <property type="project" value="UniProtKB-UniRule"/>
</dbReference>